<evidence type="ECO:0000313" key="3">
    <source>
        <dbReference type="EMBL" id="MFB9232891.1"/>
    </source>
</evidence>
<dbReference type="PRINTS" id="PR01805">
    <property type="entry name" value="VACJLIPOPROT"/>
</dbReference>
<comment type="caution">
    <text evidence="3">The sequence shown here is derived from an EMBL/GenBank/DDBJ whole genome shotgun (WGS) entry which is preliminary data.</text>
</comment>
<accession>A0ABV5JJ39</accession>
<keyword evidence="3" id="KW-0449">Lipoprotein</keyword>
<keyword evidence="2" id="KW-0732">Signal</keyword>
<organism evidence="3 4">
    <name type="scientific">Pseudohalocynthiibacter aestuariivivens</name>
    <dbReference type="NCBI Taxonomy" id="1591409"/>
    <lineage>
        <taxon>Bacteria</taxon>
        <taxon>Pseudomonadati</taxon>
        <taxon>Pseudomonadota</taxon>
        <taxon>Alphaproteobacteria</taxon>
        <taxon>Rhodobacterales</taxon>
        <taxon>Paracoccaceae</taxon>
        <taxon>Pseudohalocynthiibacter</taxon>
    </lineage>
</organism>
<dbReference type="Pfam" id="PF04333">
    <property type="entry name" value="MlaA"/>
    <property type="match status" value="1"/>
</dbReference>
<reference evidence="3 4" key="1">
    <citation type="submission" date="2024-09" db="EMBL/GenBank/DDBJ databases">
        <authorList>
            <person name="Sun Q."/>
            <person name="Mori K."/>
        </authorList>
    </citation>
    <scope>NUCLEOTIDE SEQUENCE [LARGE SCALE GENOMIC DNA]</scope>
    <source>
        <strain evidence="3 4">CECT 8726</strain>
    </source>
</reference>
<dbReference type="PANTHER" id="PTHR30035:SF3">
    <property type="entry name" value="INTERMEMBRANE PHOSPHOLIPID TRANSPORT SYSTEM LIPOPROTEIN MLAA"/>
    <property type="match status" value="1"/>
</dbReference>
<protein>
    <submittedName>
        <fullName evidence="3">VacJ family lipoprotein</fullName>
    </submittedName>
</protein>
<gene>
    <name evidence="3" type="ORF">ACFFUT_13950</name>
</gene>
<dbReference type="EMBL" id="JBHMEA010000044">
    <property type="protein sequence ID" value="MFB9232891.1"/>
    <property type="molecule type" value="Genomic_DNA"/>
</dbReference>
<comment type="similarity">
    <text evidence="1">Belongs to the MlaA family.</text>
</comment>
<dbReference type="InterPro" id="IPR007428">
    <property type="entry name" value="MlaA"/>
</dbReference>
<name>A0ABV5JJ39_9RHOB</name>
<evidence type="ECO:0000256" key="1">
    <source>
        <dbReference type="ARBA" id="ARBA00010634"/>
    </source>
</evidence>
<dbReference type="Proteomes" id="UP001589683">
    <property type="component" value="Unassembled WGS sequence"/>
</dbReference>
<evidence type="ECO:0000313" key="4">
    <source>
        <dbReference type="Proteomes" id="UP001589683"/>
    </source>
</evidence>
<dbReference type="PANTHER" id="PTHR30035">
    <property type="entry name" value="LIPOPROTEIN VACJ-RELATED"/>
    <property type="match status" value="1"/>
</dbReference>
<keyword evidence="4" id="KW-1185">Reference proteome</keyword>
<evidence type="ECO:0000256" key="2">
    <source>
        <dbReference type="ARBA" id="ARBA00022729"/>
    </source>
</evidence>
<dbReference type="RefSeq" id="WP_213887103.1">
    <property type="nucleotide sequence ID" value="NZ_JAGFNU010000001.1"/>
</dbReference>
<proteinExistence type="inferred from homology"/>
<sequence length="243" mass="26956">MACVLVVALSLSACGFSQPVDGIQDPNERLNRRIHAENIAFDRFLFRPASKVYGRGIPMPIRRGIGNFAGNLNLPRVVVNNLLQFRIGKALKHTGRFVINTTLGMGGLLDPATPMGVEEDRTNFGETLYVWGFKEGNFMELPLLGPSTDRATVGMIVDLFTNPLVYMVPSPENAIGVFSAGLAKVGDRYEYSSTIDSILYESEDSYAQARSLYLQNRRFELGVEVTDDEVDEIDSLFEDLYGE</sequence>